<accession>A0A5E4W0W2</accession>
<dbReference type="PROSITE" id="PS01247">
    <property type="entry name" value="IUNH"/>
    <property type="match status" value="1"/>
</dbReference>
<dbReference type="GO" id="GO:0006152">
    <property type="term" value="P:purine nucleoside catabolic process"/>
    <property type="evidence" value="ECO:0007669"/>
    <property type="project" value="TreeGrafter"/>
</dbReference>
<dbReference type="InterPro" id="IPR023186">
    <property type="entry name" value="IUNH"/>
</dbReference>
<gene>
    <name evidence="4" type="ORF">PFI31113_02963</name>
</gene>
<evidence type="ECO:0000256" key="1">
    <source>
        <dbReference type="ARBA" id="ARBA00022801"/>
    </source>
</evidence>
<keyword evidence="1 4" id="KW-0378">Hydrolase</keyword>
<evidence type="ECO:0000313" key="4">
    <source>
        <dbReference type="EMBL" id="VVE18091.1"/>
    </source>
</evidence>
<dbReference type="PANTHER" id="PTHR12304">
    <property type="entry name" value="INOSINE-URIDINE PREFERRING NUCLEOSIDE HYDROLASE"/>
    <property type="match status" value="1"/>
</dbReference>
<evidence type="ECO:0000313" key="5">
    <source>
        <dbReference type="Proteomes" id="UP000382577"/>
    </source>
</evidence>
<dbReference type="SUPFAM" id="SSF53590">
    <property type="entry name" value="Nucleoside hydrolase"/>
    <property type="match status" value="1"/>
</dbReference>
<dbReference type="InterPro" id="IPR036452">
    <property type="entry name" value="Ribo_hydro-like"/>
</dbReference>
<dbReference type="CDD" id="cd02651">
    <property type="entry name" value="nuc_hydro_IU_UC_XIUA"/>
    <property type="match status" value="1"/>
</dbReference>
<keyword evidence="2" id="KW-0326">Glycosidase</keyword>
<dbReference type="PROSITE" id="PS51318">
    <property type="entry name" value="TAT"/>
    <property type="match status" value="1"/>
</dbReference>
<proteinExistence type="predicted"/>
<dbReference type="Pfam" id="PF01156">
    <property type="entry name" value="IU_nuc_hydro"/>
    <property type="match status" value="1"/>
</dbReference>
<dbReference type="Gene3D" id="3.90.245.10">
    <property type="entry name" value="Ribonucleoside hydrolase-like"/>
    <property type="match status" value="1"/>
</dbReference>
<dbReference type="InterPro" id="IPR015910">
    <property type="entry name" value="I/U_nuclsd_hydro_CS"/>
</dbReference>
<dbReference type="GO" id="GO:0005829">
    <property type="term" value="C:cytosol"/>
    <property type="evidence" value="ECO:0007669"/>
    <property type="project" value="TreeGrafter"/>
</dbReference>
<sequence length="386" mass="41161">MPSKFDIMANLNERNTLADAGTSPRQDLRKRRHFLRTSLAASLATLGATGARSAFADLTSTEGAARLAADGTSRRTVIIDCDPGQDDAIAILFALGAHDQIDLKALTAVGGNVPLSLTERNARIVRDWADKTRTLPVYAGCPKPLMRELITAANVHGRTGLDGVTLHEPRGPLAPQHAVTYLIDTLRAAAPGSVTLVALGPLTNIATALTAAPEGAKALREIVLMGGAWFERGNITPAAEFNIYVDPEAASIVLGACVPVTVLPRDVCVKAPITPERVAPFRALKNRCGPIVADILAAEVAYQKGRRGVESAPMYDPCTIGYLVDPTMFGGRRVNVAVETTGQLTLGETVVDWNGRSKRAVNATWITDVDADRFYETLLARIARLP</sequence>
<dbReference type="EMBL" id="CABPRW010000006">
    <property type="protein sequence ID" value="VVE18091.1"/>
    <property type="molecule type" value="Genomic_DNA"/>
</dbReference>
<evidence type="ECO:0000256" key="2">
    <source>
        <dbReference type="ARBA" id="ARBA00023295"/>
    </source>
</evidence>
<dbReference type="AlphaFoldDB" id="A0A5E4W0W2"/>
<feature type="domain" description="Inosine/uridine-preferring nucleoside hydrolase" evidence="3">
    <location>
        <begin position="77"/>
        <end position="376"/>
    </location>
</feature>
<reference evidence="4 5" key="1">
    <citation type="submission" date="2019-08" db="EMBL/GenBank/DDBJ databases">
        <authorList>
            <person name="Peeters C."/>
        </authorList>
    </citation>
    <scope>NUCLEOTIDE SEQUENCE [LARGE SCALE GENOMIC DNA]</scope>
    <source>
        <strain evidence="4 5">LMG 31113</strain>
    </source>
</reference>
<dbReference type="GO" id="GO:0045437">
    <property type="term" value="F:uridine nucleosidase activity"/>
    <property type="evidence" value="ECO:0007669"/>
    <property type="project" value="UniProtKB-ARBA"/>
</dbReference>
<name>A0A5E4W0W2_9BURK</name>
<dbReference type="InterPro" id="IPR006311">
    <property type="entry name" value="TAT_signal"/>
</dbReference>
<dbReference type="GO" id="GO:0008477">
    <property type="term" value="F:purine nucleosidase activity"/>
    <property type="evidence" value="ECO:0007669"/>
    <property type="project" value="TreeGrafter"/>
</dbReference>
<dbReference type="InterPro" id="IPR001910">
    <property type="entry name" value="Inosine/uridine_hydrolase_dom"/>
</dbReference>
<dbReference type="Proteomes" id="UP000382577">
    <property type="component" value="Unassembled WGS sequence"/>
</dbReference>
<protein>
    <submittedName>
        <fullName evidence="4">Inosine/uridine-preferring nucleoside hydrolase</fullName>
    </submittedName>
</protein>
<evidence type="ECO:0000259" key="3">
    <source>
        <dbReference type="Pfam" id="PF01156"/>
    </source>
</evidence>
<dbReference type="PANTHER" id="PTHR12304:SF4">
    <property type="entry name" value="URIDINE NUCLEOSIDASE"/>
    <property type="match status" value="1"/>
</dbReference>
<organism evidence="4 5">
    <name type="scientific">Pandoraea fibrosis</name>
    <dbReference type="NCBI Taxonomy" id="1891094"/>
    <lineage>
        <taxon>Bacteria</taxon>
        <taxon>Pseudomonadati</taxon>
        <taxon>Pseudomonadota</taxon>
        <taxon>Betaproteobacteria</taxon>
        <taxon>Burkholderiales</taxon>
        <taxon>Burkholderiaceae</taxon>
        <taxon>Pandoraea</taxon>
    </lineage>
</organism>